<dbReference type="Gene3D" id="1.10.600.10">
    <property type="entry name" value="Farnesyl Diphosphate Synthase"/>
    <property type="match status" value="1"/>
</dbReference>
<keyword evidence="11" id="KW-0472">Membrane</keyword>
<evidence type="ECO:0000256" key="10">
    <source>
        <dbReference type="RuleBase" id="RU004466"/>
    </source>
</evidence>
<dbReference type="GO" id="GO:0004337">
    <property type="term" value="F:(2E,6E)-farnesyl diphosphate synthase activity"/>
    <property type="evidence" value="ECO:0007669"/>
    <property type="project" value="UniProtKB-EC"/>
</dbReference>
<comment type="caution">
    <text evidence="12">The sequence shown here is derived from an EMBL/GenBank/DDBJ whole genome shotgun (WGS) entry which is preliminary data.</text>
</comment>
<dbReference type="OrthoDB" id="10257492at2759"/>
<dbReference type="PANTHER" id="PTHR11525:SF0">
    <property type="entry name" value="FARNESYL PYROPHOSPHATE SYNTHASE"/>
    <property type="match status" value="1"/>
</dbReference>
<evidence type="ECO:0000256" key="3">
    <source>
        <dbReference type="ARBA" id="ARBA00005035"/>
    </source>
</evidence>
<dbReference type="PANTHER" id="PTHR11525">
    <property type="entry name" value="FARNESYL-PYROPHOSPHATE SYNTHETASE"/>
    <property type="match status" value="1"/>
</dbReference>
<comment type="similarity">
    <text evidence="4 10">Belongs to the FPP/GGPP synthase family.</text>
</comment>
<evidence type="ECO:0000256" key="7">
    <source>
        <dbReference type="ARBA" id="ARBA00022723"/>
    </source>
</evidence>
<feature type="transmembrane region" description="Helical" evidence="11">
    <location>
        <begin position="31"/>
        <end position="50"/>
    </location>
</feature>
<evidence type="ECO:0000313" key="12">
    <source>
        <dbReference type="EMBL" id="GAX20074.1"/>
    </source>
</evidence>
<organism evidence="12 13">
    <name type="scientific">Fistulifera solaris</name>
    <name type="common">Oleaginous diatom</name>
    <dbReference type="NCBI Taxonomy" id="1519565"/>
    <lineage>
        <taxon>Eukaryota</taxon>
        <taxon>Sar</taxon>
        <taxon>Stramenopiles</taxon>
        <taxon>Ochrophyta</taxon>
        <taxon>Bacillariophyta</taxon>
        <taxon>Bacillariophyceae</taxon>
        <taxon>Bacillariophycidae</taxon>
        <taxon>Naviculales</taxon>
        <taxon>Naviculaceae</taxon>
        <taxon>Fistulifera</taxon>
    </lineage>
</organism>
<dbReference type="GO" id="GO:0004161">
    <property type="term" value="F:dimethylallyltranstransferase activity"/>
    <property type="evidence" value="ECO:0007669"/>
    <property type="project" value="UniProtKB-EC"/>
</dbReference>
<dbReference type="InterPro" id="IPR039702">
    <property type="entry name" value="FPS1-like"/>
</dbReference>
<dbReference type="InterPro" id="IPR033749">
    <property type="entry name" value="Polyprenyl_synt_CS"/>
</dbReference>
<keyword evidence="11" id="KW-0812">Transmembrane</keyword>
<evidence type="ECO:0000256" key="8">
    <source>
        <dbReference type="ARBA" id="ARBA00022842"/>
    </source>
</evidence>
<keyword evidence="9" id="KW-0443">Lipid metabolism</keyword>
<dbReference type="InterPro" id="IPR008949">
    <property type="entry name" value="Isoprenoid_synthase_dom_sf"/>
</dbReference>
<dbReference type="SFLD" id="SFLDG01017">
    <property type="entry name" value="Polyprenyl_Transferase_Like"/>
    <property type="match status" value="1"/>
</dbReference>
<dbReference type="EC" id="2.5.1.10" evidence="12"/>
<dbReference type="GO" id="GO:0046872">
    <property type="term" value="F:metal ion binding"/>
    <property type="evidence" value="ECO:0007669"/>
    <property type="project" value="UniProtKB-KW"/>
</dbReference>
<keyword evidence="7" id="KW-0479">Metal-binding</keyword>
<dbReference type="EC" id="2.5.1.1" evidence="12"/>
<dbReference type="GO" id="GO:0005737">
    <property type="term" value="C:cytoplasm"/>
    <property type="evidence" value="ECO:0007669"/>
    <property type="project" value="TreeGrafter"/>
</dbReference>
<evidence type="ECO:0000256" key="6">
    <source>
        <dbReference type="ARBA" id="ARBA00022679"/>
    </source>
</evidence>
<keyword evidence="6 10" id="KW-0808">Transferase</keyword>
<evidence type="ECO:0000256" key="11">
    <source>
        <dbReference type="SAM" id="Phobius"/>
    </source>
</evidence>
<evidence type="ECO:0000256" key="4">
    <source>
        <dbReference type="ARBA" id="ARBA00006706"/>
    </source>
</evidence>
<evidence type="ECO:0000256" key="9">
    <source>
        <dbReference type="ARBA" id="ARBA00023098"/>
    </source>
</evidence>
<dbReference type="PROSITE" id="PS00444">
    <property type="entry name" value="POLYPRENYL_SYNTHASE_2"/>
    <property type="match status" value="1"/>
</dbReference>
<dbReference type="Pfam" id="PF00348">
    <property type="entry name" value="polyprenyl_synt"/>
    <property type="match status" value="1"/>
</dbReference>
<dbReference type="InterPro" id="IPR000092">
    <property type="entry name" value="Polyprenyl_synt"/>
</dbReference>
<keyword evidence="11" id="KW-1133">Transmembrane helix</keyword>
<evidence type="ECO:0000256" key="1">
    <source>
        <dbReference type="ARBA" id="ARBA00001946"/>
    </source>
</evidence>
<dbReference type="SUPFAM" id="SSF48576">
    <property type="entry name" value="Terpenoid synthases"/>
    <property type="match status" value="1"/>
</dbReference>
<keyword evidence="8" id="KW-0460">Magnesium</keyword>
<sequence>MSLSSIPTFSFVFIGVAAIFIAQLNPRSSDYSFPMAGLVLILLAMVQTALASTATPSSRRFAVTKSPPPHTYPLAQLAAASSDKDKFLCLYPQLQEELCEWFATENEMTPEAVQWIREMLDYNVPGGKLNRGTTVLAVYRALKKGAPISEHEYAQAAVLGWTIEFLQAFFLVADDIMDDSQTRRGQPCWYKNQHVNLVAINDSFLLESAVFCILKRHFGNEPYYTELLELLLQTTQQTELGQLLDLTSQPQGNEVDLNRFTMQRYKLIVKYKTAFYSFYLPVALGMILAGNTDEASYQAAKEILLNMGEYFQVQDDYLDCFGDPSVIGKVGTDIQDNKCSWLVVQALERCNEEEKNVLRQNYGAWDDQKVETIKELYRTLDLPNVFAQYEEDSYQRIQKALDEIDLPRDVFEILLNKIYKRSK</sequence>
<comment type="pathway">
    <text evidence="3">Isoprenoid biosynthesis; farnesyl diphosphate biosynthesis; farnesyl diphosphate from geranyl diphosphate and isopentenyl diphosphate: step 1/1.</text>
</comment>
<comment type="pathway">
    <text evidence="2">Isoprenoid biosynthesis; geranyl diphosphate biosynthesis; geranyl diphosphate from dimethylallyl diphosphate and isopentenyl diphosphate: step 1/1.</text>
</comment>
<dbReference type="Proteomes" id="UP000198406">
    <property type="component" value="Unassembled WGS sequence"/>
</dbReference>
<dbReference type="CDD" id="cd00685">
    <property type="entry name" value="Trans_IPPS_HT"/>
    <property type="match status" value="1"/>
</dbReference>
<dbReference type="FunCoup" id="A0A1Z5K194">
    <property type="interactions" value="604"/>
</dbReference>
<keyword evidence="13" id="KW-1185">Reference proteome</keyword>
<accession>A0A1Z5K194</accession>
<dbReference type="SFLD" id="SFLDS00005">
    <property type="entry name" value="Isoprenoid_Synthase_Type_I"/>
    <property type="match status" value="1"/>
</dbReference>
<comment type="cofactor">
    <cofactor evidence="1">
        <name>Mg(2+)</name>
        <dbReference type="ChEBI" id="CHEBI:18420"/>
    </cofactor>
</comment>
<protein>
    <submittedName>
        <fullName evidence="12">Farnesyl diphosphate synthase</fullName>
        <ecNumber evidence="12">2.5.1.1</ecNumber>
        <ecNumber evidence="12">2.5.1.10</ecNumber>
    </submittedName>
</protein>
<keyword evidence="5" id="KW-0444">Lipid biosynthesis</keyword>
<dbReference type="GO" id="GO:0045337">
    <property type="term" value="P:farnesyl diphosphate biosynthetic process"/>
    <property type="evidence" value="ECO:0007669"/>
    <property type="project" value="TreeGrafter"/>
</dbReference>
<dbReference type="PROSITE" id="PS00723">
    <property type="entry name" value="POLYPRENYL_SYNTHASE_1"/>
    <property type="match status" value="1"/>
</dbReference>
<dbReference type="InParanoid" id="A0A1Z5K194"/>
<proteinExistence type="inferred from homology"/>
<dbReference type="FunFam" id="1.10.600.10:FF:000006">
    <property type="entry name" value="Farnesyl pyrophosphate synthase"/>
    <property type="match status" value="1"/>
</dbReference>
<dbReference type="EMBL" id="BDSP01000142">
    <property type="protein sequence ID" value="GAX20074.1"/>
    <property type="molecule type" value="Genomic_DNA"/>
</dbReference>
<evidence type="ECO:0000256" key="5">
    <source>
        <dbReference type="ARBA" id="ARBA00022516"/>
    </source>
</evidence>
<name>A0A1Z5K194_FISSO</name>
<reference evidence="12 13" key="1">
    <citation type="journal article" date="2015" name="Plant Cell">
        <title>Oil accumulation by the oleaginous diatom Fistulifera solaris as revealed by the genome and transcriptome.</title>
        <authorList>
            <person name="Tanaka T."/>
            <person name="Maeda Y."/>
            <person name="Veluchamy A."/>
            <person name="Tanaka M."/>
            <person name="Abida H."/>
            <person name="Marechal E."/>
            <person name="Bowler C."/>
            <person name="Muto M."/>
            <person name="Sunaga Y."/>
            <person name="Tanaka M."/>
            <person name="Yoshino T."/>
            <person name="Taniguchi T."/>
            <person name="Fukuda Y."/>
            <person name="Nemoto M."/>
            <person name="Matsumoto M."/>
            <person name="Wong P.S."/>
            <person name="Aburatani S."/>
            <person name="Fujibuchi W."/>
        </authorList>
    </citation>
    <scope>NUCLEOTIDE SEQUENCE [LARGE SCALE GENOMIC DNA]</scope>
    <source>
        <strain evidence="12 13">JPCC DA0580</strain>
    </source>
</reference>
<feature type="transmembrane region" description="Helical" evidence="11">
    <location>
        <begin position="6"/>
        <end position="24"/>
    </location>
</feature>
<evidence type="ECO:0000313" key="13">
    <source>
        <dbReference type="Proteomes" id="UP000198406"/>
    </source>
</evidence>
<gene>
    <name evidence="12" type="ORF">FisN_18Lh001</name>
</gene>
<dbReference type="AlphaFoldDB" id="A0A1Z5K194"/>
<evidence type="ECO:0000256" key="2">
    <source>
        <dbReference type="ARBA" id="ARBA00004932"/>
    </source>
</evidence>